<reference evidence="1 2" key="1">
    <citation type="journal article" date="2012" name="Plant Cell">
        <title>Genome comparison of barley and maize smut fungi reveals targeted loss of RNA silencing components and species-specific presence of transposable elements.</title>
        <authorList>
            <person name="Laurie J.D."/>
            <person name="Ali S."/>
            <person name="Linning R."/>
            <person name="Mannhaupt G."/>
            <person name="Wong P."/>
            <person name="Gueldener U."/>
            <person name="Muensterkoetter M."/>
            <person name="Moore R."/>
            <person name="Kahmann R."/>
            <person name="Bakkeren G."/>
            <person name="Schirawski J."/>
        </authorList>
    </citation>
    <scope>NUCLEOTIDE SEQUENCE [LARGE SCALE GENOMIC DNA]</scope>
    <source>
        <strain evidence="2">Uh4875-4</strain>
    </source>
</reference>
<evidence type="ECO:0000313" key="2">
    <source>
        <dbReference type="Proteomes" id="UP000006174"/>
    </source>
</evidence>
<protein>
    <submittedName>
        <fullName evidence="1">Uncharacterized protein</fullName>
    </submittedName>
</protein>
<dbReference type="AlphaFoldDB" id="I2FPQ4"/>
<dbReference type="EMBL" id="CAGI01000138">
    <property type="protein sequence ID" value="CCF48897.1"/>
    <property type="molecule type" value="Genomic_DNA"/>
</dbReference>
<evidence type="ECO:0000313" key="1">
    <source>
        <dbReference type="EMBL" id="CCF48897.1"/>
    </source>
</evidence>
<comment type="caution">
    <text evidence="1">The sequence shown here is derived from an EMBL/GenBank/DDBJ whole genome shotgun (WGS) entry which is preliminary data.</text>
</comment>
<proteinExistence type="predicted"/>
<dbReference type="Proteomes" id="UP000006174">
    <property type="component" value="Unassembled WGS sequence"/>
</dbReference>
<keyword evidence="2" id="KW-1185">Reference proteome</keyword>
<name>I2FPQ4_USTHO</name>
<organism evidence="1 2">
    <name type="scientific">Ustilago hordei</name>
    <name type="common">Barley covered smut fungus</name>
    <dbReference type="NCBI Taxonomy" id="120017"/>
    <lineage>
        <taxon>Eukaryota</taxon>
        <taxon>Fungi</taxon>
        <taxon>Dikarya</taxon>
        <taxon>Basidiomycota</taxon>
        <taxon>Ustilaginomycotina</taxon>
        <taxon>Ustilaginomycetes</taxon>
        <taxon>Ustilaginales</taxon>
        <taxon>Ustilaginaceae</taxon>
        <taxon>Ustilago</taxon>
    </lineage>
</organism>
<accession>I2FPQ4</accession>
<gene>
    <name evidence="1" type="ORF">UHOR_06135</name>
</gene>
<dbReference type="HOGENOM" id="CLU_1961212_0_0_1"/>
<sequence>MVAKVPSVANPMEPTVRMGLEDRVSQLGCGCWVAGHAFVSLQGSGKAGSIKGGHGLAKINVKGLENSKVAHDGLVGLGGMMELAGPFDEHIGGGWEGVEKSQGVGGEAVKVIAGGVGTRLGAGRQTIP</sequence>